<feature type="domain" description="Sulfite reductase [NADPH] flavoprotein alpha-component-like FAD-binding" evidence="7">
    <location>
        <begin position="2"/>
        <end position="124"/>
    </location>
</feature>
<dbReference type="InterPro" id="IPR023173">
    <property type="entry name" value="NADPH_Cyt_P450_Rdtase_alpha"/>
</dbReference>
<dbReference type="PANTHER" id="PTHR19384:SF84">
    <property type="entry name" value="METHIONINE SYNTHASE REDUCTASE"/>
    <property type="match status" value="1"/>
</dbReference>
<dbReference type="EMBL" id="KV935316">
    <property type="protein sequence ID" value="PIO29388.1"/>
    <property type="molecule type" value="Genomic_DNA"/>
</dbReference>
<keyword evidence="2" id="KW-0285">Flavoprotein</keyword>
<evidence type="ECO:0000256" key="6">
    <source>
        <dbReference type="ARBA" id="ARBA00040659"/>
    </source>
</evidence>
<dbReference type="Proteomes" id="UP000228934">
    <property type="component" value="Unassembled WGS sequence"/>
</dbReference>
<keyword evidence="3" id="KW-0274">FAD</keyword>
<keyword evidence="9" id="KW-1185">Reference proteome</keyword>
<organism evidence="8 9">
    <name type="scientific">Aquarana catesbeiana</name>
    <name type="common">American bullfrog</name>
    <name type="synonym">Rana catesbeiana</name>
    <dbReference type="NCBI Taxonomy" id="8400"/>
    <lineage>
        <taxon>Eukaryota</taxon>
        <taxon>Metazoa</taxon>
        <taxon>Chordata</taxon>
        <taxon>Craniata</taxon>
        <taxon>Vertebrata</taxon>
        <taxon>Euteleostomi</taxon>
        <taxon>Amphibia</taxon>
        <taxon>Batrachia</taxon>
        <taxon>Anura</taxon>
        <taxon>Neobatrachia</taxon>
        <taxon>Ranoidea</taxon>
        <taxon>Ranidae</taxon>
        <taxon>Aquarana</taxon>
    </lineage>
</organism>
<proteinExistence type="predicted"/>
<evidence type="ECO:0000256" key="3">
    <source>
        <dbReference type="ARBA" id="ARBA00022827"/>
    </source>
</evidence>
<sequence>MLTWCLEIRATPKKAMIRALVEHTSDAGERRRLQELCSKQGGSDYNHFVRDLSVGILDLLNAFPSCRPPIELLIEHLPKLQTRPYSAASSTLCHPGKLHFVFNIVEFAPCGERSVPRRGVCTGWLAKLSTMQNSSEDPATPQVCPPCRTPLFLTC</sequence>
<name>A0A2G9RNC1_AQUCT</name>
<dbReference type="GO" id="GO:0030586">
    <property type="term" value="F:[methionine synthase] reductase (NADPH) activity"/>
    <property type="evidence" value="ECO:0007669"/>
    <property type="project" value="UniProtKB-EC"/>
</dbReference>
<gene>
    <name evidence="8" type="ORF">AB205_0083880</name>
</gene>
<dbReference type="GO" id="GO:0005829">
    <property type="term" value="C:cytosol"/>
    <property type="evidence" value="ECO:0007669"/>
    <property type="project" value="TreeGrafter"/>
</dbReference>
<dbReference type="PANTHER" id="PTHR19384">
    <property type="entry name" value="NITRIC OXIDE SYNTHASE-RELATED"/>
    <property type="match status" value="1"/>
</dbReference>
<evidence type="ECO:0000256" key="1">
    <source>
        <dbReference type="ARBA" id="ARBA00001974"/>
    </source>
</evidence>
<dbReference type="SUPFAM" id="SSF63380">
    <property type="entry name" value="Riboflavin synthase domain-like"/>
    <property type="match status" value="1"/>
</dbReference>
<comment type="cofactor">
    <cofactor evidence="1">
        <name>FAD</name>
        <dbReference type="ChEBI" id="CHEBI:57692"/>
    </cofactor>
</comment>
<accession>A0A2G9RNC1</accession>
<protein>
    <recommendedName>
        <fullName evidence="6">Methionine synthase reductase</fullName>
        <ecNumber evidence="5">1.16.1.8</ecNumber>
    </recommendedName>
</protein>
<feature type="non-terminal residue" evidence="8">
    <location>
        <position position="155"/>
    </location>
</feature>
<dbReference type="OrthoDB" id="1856718at2759"/>
<dbReference type="InterPro" id="IPR003097">
    <property type="entry name" value="CysJ-like_FAD-binding"/>
</dbReference>
<evidence type="ECO:0000259" key="7">
    <source>
        <dbReference type="Pfam" id="PF00667"/>
    </source>
</evidence>
<dbReference type="InterPro" id="IPR017938">
    <property type="entry name" value="Riboflavin_synthase-like_b-brl"/>
</dbReference>
<evidence type="ECO:0000256" key="5">
    <source>
        <dbReference type="ARBA" id="ARBA00039088"/>
    </source>
</evidence>
<evidence type="ECO:0000256" key="4">
    <source>
        <dbReference type="ARBA" id="ARBA00023002"/>
    </source>
</evidence>
<dbReference type="GO" id="GO:0010181">
    <property type="term" value="F:FMN binding"/>
    <property type="evidence" value="ECO:0007669"/>
    <property type="project" value="TreeGrafter"/>
</dbReference>
<dbReference type="GO" id="GO:0050660">
    <property type="term" value="F:flavin adenine dinucleotide binding"/>
    <property type="evidence" value="ECO:0007669"/>
    <property type="project" value="TreeGrafter"/>
</dbReference>
<evidence type="ECO:0000256" key="2">
    <source>
        <dbReference type="ARBA" id="ARBA00022630"/>
    </source>
</evidence>
<dbReference type="Pfam" id="PF00667">
    <property type="entry name" value="FAD_binding_1"/>
    <property type="match status" value="1"/>
</dbReference>
<dbReference type="GO" id="GO:0009086">
    <property type="term" value="P:methionine biosynthetic process"/>
    <property type="evidence" value="ECO:0007669"/>
    <property type="project" value="TreeGrafter"/>
</dbReference>
<dbReference type="AlphaFoldDB" id="A0A2G9RNC1"/>
<dbReference type="EC" id="1.16.1.8" evidence="5"/>
<reference evidence="9" key="1">
    <citation type="journal article" date="2017" name="Nat. Commun.">
        <title>The North American bullfrog draft genome provides insight into hormonal regulation of long noncoding RNA.</title>
        <authorList>
            <person name="Hammond S.A."/>
            <person name="Warren R.L."/>
            <person name="Vandervalk B.P."/>
            <person name="Kucuk E."/>
            <person name="Khan H."/>
            <person name="Gibb E.A."/>
            <person name="Pandoh P."/>
            <person name="Kirk H."/>
            <person name="Zhao Y."/>
            <person name="Jones M."/>
            <person name="Mungall A.J."/>
            <person name="Coope R."/>
            <person name="Pleasance S."/>
            <person name="Moore R.A."/>
            <person name="Holt R.A."/>
            <person name="Round J.M."/>
            <person name="Ohora S."/>
            <person name="Walle B.V."/>
            <person name="Veldhoen N."/>
            <person name="Helbing C.C."/>
            <person name="Birol I."/>
        </authorList>
    </citation>
    <scope>NUCLEOTIDE SEQUENCE [LARGE SCALE GENOMIC DNA]</scope>
</reference>
<dbReference type="FunFam" id="1.20.990.10:FF:000007">
    <property type="entry name" value="Methionine synthase reductase"/>
    <property type="match status" value="1"/>
</dbReference>
<evidence type="ECO:0000313" key="9">
    <source>
        <dbReference type="Proteomes" id="UP000228934"/>
    </source>
</evidence>
<keyword evidence="4" id="KW-0560">Oxidoreductase</keyword>
<evidence type="ECO:0000313" key="8">
    <source>
        <dbReference type="EMBL" id="PIO29388.1"/>
    </source>
</evidence>
<dbReference type="Gene3D" id="1.20.990.10">
    <property type="entry name" value="NADPH-cytochrome p450 Reductase, Chain A, domain 3"/>
    <property type="match status" value="1"/>
</dbReference>
<dbReference type="GO" id="GO:0050667">
    <property type="term" value="P:homocysteine metabolic process"/>
    <property type="evidence" value="ECO:0007669"/>
    <property type="project" value="TreeGrafter"/>
</dbReference>